<reference evidence="11" key="1">
    <citation type="submission" date="2015-07" db="EMBL/GenBank/DDBJ databases">
        <title>MeaNS - Measles Nucleotide Surveillance Program.</title>
        <authorList>
            <person name="Tran T."/>
            <person name="Druce J."/>
        </authorList>
    </citation>
    <scope>NUCLEOTIDE SEQUENCE</scope>
    <source>
        <strain evidence="11">UCB-OBI-ISO-001</strain>
        <tissue evidence="11">Gonad</tissue>
    </source>
</reference>
<evidence type="ECO:0000256" key="1">
    <source>
        <dbReference type="ARBA" id="ARBA00004123"/>
    </source>
</evidence>
<accession>A0A0L8HLZ9</accession>
<dbReference type="InterPro" id="IPR019680">
    <property type="entry name" value="Mediator_Med1"/>
</dbReference>
<feature type="domain" description="Mediator complex subunit Med1" evidence="10">
    <location>
        <begin position="55"/>
        <end position="186"/>
    </location>
</feature>
<dbReference type="STRING" id="37653.A0A0L8HLZ9"/>
<evidence type="ECO:0000259" key="10">
    <source>
        <dbReference type="Pfam" id="PF10744"/>
    </source>
</evidence>
<dbReference type="PANTHER" id="PTHR12881">
    <property type="entry name" value="MEDIATOR OF RNA POLYMERASE II TRANSCRIPTION SUBUNIT 1"/>
    <property type="match status" value="1"/>
</dbReference>
<keyword evidence="4 9" id="KW-0805">Transcription regulation</keyword>
<dbReference type="GO" id="GO:0016592">
    <property type="term" value="C:mediator complex"/>
    <property type="evidence" value="ECO:0007669"/>
    <property type="project" value="InterPro"/>
</dbReference>
<sequence length="186" mass="21002">MTGIQNHKLAILMDKLRNRGPLQRSWNESIKAIRVAMADKRHQSDAVDRPQLQRWLDTLQKAMKVLSQLNLVEQLEAVARQVGLSFTPPSGPESQLFVGSDMFYIQVAMDKTGMAKDVKIAHQGEPKSCQDLQEVLSRGDFSEFTSHLEGLCQIYNISGDKKQKTKTFLALQSLECDLSMLAQLQR</sequence>
<proteinExistence type="inferred from homology"/>
<evidence type="ECO:0000256" key="4">
    <source>
        <dbReference type="ARBA" id="ARBA00023015"/>
    </source>
</evidence>
<evidence type="ECO:0000256" key="2">
    <source>
        <dbReference type="ARBA" id="ARBA00006210"/>
    </source>
</evidence>
<dbReference type="GO" id="GO:0003712">
    <property type="term" value="F:transcription coregulator activity"/>
    <property type="evidence" value="ECO:0007669"/>
    <property type="project" value="InterPro"/>
</dbReference>
<dbReference type="OrthoDB" id="2281547at2759"/>
<keyword evidence="5 9" id="KW-0010">Activator</keyword>
<organism evidence="11">
    <name type="scientific">Octopus bimaculoides</name>
    <name type="common">California two-spotted octopus</name>
    <dbReference type="NCBI Taxonomy" id="37653"/>
    <lineage>
        <taxon>Eukaryota</taxon>
        <taxon>Metazoa</taxon>
        <taxon>Spiralia</taxon>
        <taxon>Lophotrochozoa</taxon>
        <taxon>Mollusca</taxon>
        <taxon>Cephalopoda</taxon>
        <taxon>Coleoidea</taxon>
        <taxon>Octopodiformes</taxon>
        <taxon>Octopoda</taxon>
        <taxon>Incirrata</taxon>
        <taxon>Octopodidae</taxon>
        <taxon>Octopus</taxon>
    </lineage>
</organism>
<comment type="similarity">
    <text evidence="2 9">Belongs to the Mediator complex subunit 1 family.</text>
</comment>
<evidence type="ECO:0000256" key="6">
    <source>
        <dbReference type="ARBA" id="ARBA00023163"/>
    </source>
</evidence>
<dbReference type="PANTHER" id="PTHR12881:SF10">
    <property type="entry name" value="MEDIATOR OF RNA POLYMERASE II TRANSCRIPTION SUBUNIT 1"/>
    <property type="match status" value="1"/>
</dbReference>
<evidence type="ECO:0000256" key="7">
    <source>
        <dbReference type="ARBA" id="ARBA00023242"/>
    </source>
</evidence>
<dbReference type="GO" id="GO:0045944">
    <property type="term" value="P:positive regulation of transcription by RNA polymerase II"/>
    <property type="evidence" value="ECO:0007669"/>
    <property type="project" value="UniProtKB-ARBA"/>
</dbReference>
<gene>
    <name evidence="11" type="ORF">OCBIM_22011689mg</name>
</gene>
<keyword evidence="6 9" id="KW-0804">Transcription</keyword>
<dbReference type="AlphaFoldDB" id="A0A0L8HLZ9"/>
<comment type="subcellular location">
    <subcellularLocation>
        <location evidence="1 9">Nucleus</location>
    </subcellularLocation>
</comment>
<evidence type="ECO:0000256" key="3">
    <source>
        <dbReference type="ARBA" id="ARBA00020612"/>
    </source>
</evidence>
<evidence type="ECO:0000313" key="11">
    <source>
        <dbReference type="EMBL" id="KOF90159.1"/>
    </source>
</evidence>
<evidence type="ECO:0000256" key="8">
    <source>
        <dbReference type="ARBA" id="ARBA00031254"/>
    </source>
</evidence>
<evidence type="ECO:0000256" key="9">
    <source>
        <dbReference type="RuleBase" id="RU364059"/>
    </source>
</evidence>
<dbReference type="EMBL" id="KQ417821">
    <property type="protein sequence ID" value="KOF90159.1"/>
    <property type="molecule type" value="Genomic_DNA"/>
</dbReference>
<evidence type="ECO:0000256" key="5">
    <source>
        <dbReference type="ARBA" id="ARBA00023159"/>
    </source>
</evidence>
<name>A0A0L8HLZ9_OCTBM</name>
<dbReference type="InterPro" id="IPR051999">
    <property type="entry name" value="Mediator_complex_subunit_1"/>
</dbReference>
<protein>
    <recommendedName>
        <fullName evidence="3 9">Mediator of RNA polymerase II transcription subunit 1</fullName>
    </recommendedName>
    <alternativeName>
        <fullName evidence="8 9">Mediator complex subunit 1</fullName>
    </alternativeName>
</protein>
<dbReference type="Pfam" id="PF10744">
    <property type="entry name" value="Med1"/>
    <property type="match status" value="1"/>
</dbReference>
<comment type="function">
    <text evidence="9">Component of the Mediator complex, a coactivator involved in the regulated transcription of nearly all RNA polymerase II-dependent genes. Mediator functions as a bridge to convey information from gene-specific regulatory proteins to the basal RNA polymerase II transcription machinery. Mediator is recruited to promoters by direct interactions with regulatory proteins and serves as a scaffold for the assembly of a functional preinitiation complex with RNA polymerase II and the general transcription factors.</text>
</comment>
<keyword evidence="7 9" id="KW-0539">Nucleus</keyword>